<dbReference type="GO" id="GO:0006351">
    <property type="term" value="P:DNA-templated transcription"/>
    <property type="evidence" value="ECO:0007669"/>
    <property type="project" value="InterPro"/>
</dbReference>
<comment type="catalytic activity">
    <reaction evidence="6 7">
        <text>RNA(n) + a ribonucleoside 5'-triphosphate = RNA(n+1) + diphosphate</text>
        <dbReference type="Rhea" id="RHEA:21248"/>
        <dbReference type="Rhea" id="RHEA-COMP:14527"/>
        <dbReference type="Rhea" id="RHEA-COMP:17342"/>
        <dbReference type="ChEBI" id="CHEBI:33019"/>
        <dbReference type="ChEBI" id="CHEBI:61557"/>
        <dbReference type="ChEBI" id="CHEBI:140395"/>
        <dbReference type="EC" id="2.7.7.48"/>
    </reaction>
</comment>
<protein>
    <recommendedName>
        <fullName evidence="1 7">RNA-directed RNA polymerase</fullName>
        <ecNumber evidence="1 7">2.7.7.48</ecNumber>
    </recommendedName>
</protein>
<reference evidence="8" key="1">
    <citation type="submission" date="2024-06" db="EMBL/GenBank/DDBJ databases">
        <title>Detection of known and novel virus sequences in the black solider fly and expression of host antiviral pathways.</title>
        <authorList>
            <person name="Walt H.K."/>
        </authorList>
    </citation>
    <scope>NUCLEOTIDE SEQUENCE</scope>
    <source>
        <strain evidence="8">HiIv1_lpl6_a</strain>
    </source>
</reference>
<sequence length="748" mass="85897">MSAPYNGSCPVYPAMLDTHVVSGFSEPTELRPKSDKLDNLMRFRCRIPKNWVIPKRVSCCRSLYIYISCLYSCGQKNVARNLTWYLGTIKNRFVRFLKKNKRYSSEHEDDYYRHMLKKLSAWAFPQIFEGEGKAVYMLYCHLHHLTGRATFTKEQIHSDISTWVGDKNTENASTKKRIDMKHFSSYMDRVFSEWYKGEFTGHLNFREFANDYLRWGTSGGAPKVELFQGGTYRTKWAWALANSTNEDGSLKENYDLWRQAKTDSNQYASVALKEESAKTREVITTPMTSYIRQSYLLYRWGKINVESPISSHSWLPAFEESNPNWYGCVDGEHFDWSVPKQAVIEFLERLGSLDAECRLVADEEIDHVEHLKIKWGDKIWDYNGGLLSGWRITSILGTIISLSASSKIIEDNKLFSTDKGAQGDDVVLYSNMDTCDIEHLVSSYNSFGLFANDKKTASGKVGEFLKKVRCGLGNLGYPALAIRTLVYANPWISNYSYEREEEMAHGWMTLASRLIPHATRPNFHKRIQSFCVSNLRQRWGNKDWESWLCTPQSAGGGGCREWMNPNKRWVTLVRDNTYAQLPKRLKIPAILGAAKRRLVQSNTPHLRVLPMDVAEQIKNYVSAYSGSGTDKTTFKHEANITETIFSLMYGSISINTLNSRLTRKIPSYMRLSSRTRLIDFLLSGSKKSTFCTTLIQTPDSISYHSGLQHSVIEQLSMKKNINMTTIKPAMTLYYDQIYSSTSRSFGTW</sequence>
<organism evidence="8">
    <name type="scientific">Hermetia illucens inse-like virus 1</name>
    <dbReference type="NCBI Taxonomy" id="3231772"/>
    <lineage>
        <taxon>Viruses</taxon>
        <taxon>Riboviria</taxon>
        <taxon>Orthornavirae</taxon>
        <taxon>Duplornaviricota</taxon>
        <taxon>Chrymotiviricetes</taxon>
        <taxon>Ghabrivirales</taxon>
        <taxon>Betatotivirineae</taxon>
        <taxon>Inseviridae</taxon>
    </lineage>
</organism>
<keyword evidence="4 7" id="KW-0548">Nucleotidyltransferase</keyword>
<evidence type="ECO:0000313" key="8">
    <source>
        <dbReference type="EMBL" id="XCN29336.1"/>
    </source>
</evidence>
<evidence type="ECO:0000256" key="5">
    <source>
        <dbReference type="ARBA" id="ARBA00022741"/>
    </source>
</evidence>
<dbReference type="SUPFAM" id="SSF56672">
    <property type="entry name" value="DNA/RNA polymerases"/>
    <property type="match status" value="1"/>
</dbReference>
<keyword evidence="7" id="KW-0693">Viral RNA replication</keyword>
<keyword evidence="3 7" id="KW-0808">Transferase</keyword>
<dbReference type="InterPro" id="IPR043502">
    <property type="entry name" value="DNA/RNA_pol_sf"/>
</dbReference>
<dbReference type="GO" id="GO:0003723">
    <property type="term" value="F:RNA binding"/>
    <property type="evidence" value="ECO:0007669"/>
    <property type="project" value="InterPro"/>
</dbReference>
<dbReference type="GO" id="GO:0003968">
    <property type="term" value="F:RNA-directed RNA polymerase activity"/>
    <property type="evidence" value="ECO:0007669"/>
    <property type="project" value="UniProtKB-KW"/>
</dbReference>
<evidence type="ECO:0000256" key="1">
    <source>
        <dbReference type="ARBA" id="ARBA00012494"/>
    </source>
</evidence>
<evidence type="ECO:0000256" key="4">
    <source>
        <dbReference type="ARBA" id="ARBA00022695"/>
    </source>
</evidence>
<dbReference type="GO" id="GO:0000166">
    <property type="term" value="F:nucleotide binding"/>
    <property type="evidence" value="ECO:0007669"/>
    <property type="project" value="UniProtKB-KW"/>
</dbReference>
<dbReference type="EMBL" id="PP968021">
    <property type="protein sequence ID" value="XCN29336.1"/>
    <property type="molecule type" value="Genomic_RNA"/>
</dbReference>
<accession>A0AAU8KYY6</accession>
<evidence type="ECO:0000256" key="2">
    <source>
        <dbReference type="ARBA" id="ARBA00022484"/>
    </source>
</evidence>
<evidence type="ECO:0000256" key="6">
    <source>
        <dbReference type="ARBA" id="ARBA00048744"/>
    </source>
</evidence>
<proteinExistence type="predicted"/>
<evidence type="ECO:0000256" key="7">
    <source>
        <dbReference type="RuleBase" id="RU364050"/>
    </source>
</evidence>
<name>A0AAU8KYY6_9VIRU</name>
<dbReference type="Pfam" id="PF02123">
    <property type="entry name" value="RdRP_4"/>
    <property type="match status" value="1"/>
</dbReference>
<dbReference type="EC" id="2.7.7.48" evidence="1 7"/>
<dbReference type="InterPro" id="IPR001795">
    <property type="entry name" value="RNA-dir_pol_luteovirus"/>
</dbReference>
<evidence type="ECO:0000256" key="3">
    <source>
        <dbReference type="ARBA" id="ARBA00022679"/>
    </source>
</evidence>
<keyword evidence="2 7" id="KW-0696">RNA-directed RNA polymerase</keyword>
<keyword evidence="5 7" id="KW-0547">Nucleotide-binding</keyword>